<dbReference type="EMBL" id="BGZK01002880">
    <property type="protein sequence ID" value="GBP97141.1"/>
    <property type="molecule type" value="Genomic_DNA"/>
</dbReference>
<dbReference type="AlphaFoldDB" id="A0A4C2A8F9"/>
<evidence type="ECO:0000313" key="2">
    <source>
        <dbReference type="EMBL" id="GBP97141.1"/>
    </source>
</evidence>
<comment type="caution">
    <text evidence="2">The sequence shown here is derived from an EMBL/GenBank/DDBJ whole genome shotgun (WGS) entry which is preliminary data.</text>
</comment>
<evidence type="ECO:0000256" key="1">
    <source>
        <dbReference type="SAM" id="MobiDB-lite"/>
    </source>
</evidence>
<dbReference type="Proteomes" id="UP000299102">
    <property type="component" value="Unassembled WGS sequence"/>
</dbReference>
<proteinExistence type="predicted"/>
<accession>A0A4C2A8F9</accession>
<protein>
    <submittedName>
        <fullName evidence="2">Uncharacterized protein</fullName>
    </submittedName>
</protein>
<feature type="region of interest" description="Disordered" evidence="1">
    <location>
        <begin position="1"/>
        <end position="32"/>
    </location>
</feature>
<sequence>MRRSGRQDAPWPPIRDTVRPETREQATTAGRGKTWRGQIYACYLYGLTLPPDRTIVSRLASIVIINQIFV</sequence>
<keyword evidence="3" id="KW-1185">Reference proteome</keyword>
<gene>
    <name evidence="2" type="ORF">EVAR_100962_1</name>
</gene>
<reference evidence="2 3" key="1">
    <citation type="journal article" date="2019" name="Commun. Biol.">
        <title>The bagworm genome reveals a unique fibroin gene that provides high tensile strength.</title>
        <authorList>
            <person name="Kono N."/>
            <person name="Nakamura H."/>
            <person name="Ohtoshi R."/>
            <person name="Tomita M."/>
            <person name="Numata K."/>
            <person name="Arakawa K."/>
        </authorList>
    </citation>
    <scope>NUCLEOTIDE SEQUENCE [LARGE SCALE GENOMIC DNA]</scope>
</reference>
<organism evidence="2 3">
    <name type="scientific">Eumeta variegata</name>
    <name type="common">Bagworm moth</name>
    <name type="synonym">Eumeta japonica</name>
    <dbReference type="NCBI Taxonomy" id="151549"/>
    <lineage>
        <taxon>Eukaryota</taxon>
        <taxon>Metazoa</taxon>
        <taxon>Ecdysozoa</taxon>
        <taxon>Arthropoda</taxon>
        <taxon>Hexapoda</taxon>
        <taxon>Insecta</taxon>
        <taxon>Pterygota</taxon>
        <taxon>Neoptera</taxon>
        <taxon>Endopterygota</taxon>
        <taxon>Lepidoptera</taxon>
        <taxon>Glossata</taxon>
        <taxon>Ditrysia</taxon>
        <taxon>Tineoidea</taxon>
        <taxon>Psychidae</taxon>
        <taxon>Oiketicinae</taxon>
        <taxon>Eumeta</taxon>
    </lineage>
</organism>
<name>A0A4C2A8F9_EUMVA</name>
<evidence type="ECO:0000313" key="3">
    <source>
        <dbReference type="Proteomes" id="UP000299102"/>
    </source>
</evidence>